<feature type="region of interest" description="Disordered" evidence="4">
    <location>
        <begin position="431"/>
        <end position="495"/>
    </location>
</feature>
<feature type="compositionally biased region" description="Basic residues" evidence="4">
    <location>
        <begin position="7"/>
        <end position="17"/>
    </location>
</feature>
<dbReference type="InterPro" id="IPR019544">
    <property type="entry name" value="Tetratricopeptide_SHNi-TPR_dom"/>
</dbReference>
<accession>A0ABZ2AUK3</accession>
<keyword evidence="7" id="KW-1185">Reference proteome</keyword>
<keyword evidence="2" id="KW-0802">TPR repeat</keyword>
<dbReference type="Gene3D" id="1.25.40.10">
    <property type="entry name" value="Tetratricopeptide repeat domain"/>
    <property type="match status" value="1"/>
</dbReference>
<dbReference type="RefSeq" id="XP_064720260.1">
    <property type="nucleotide sequence ID" value="XM_064864188.1"/>
</dbReference>
<organism evidence="6 7">
    <name type="scientific">Cryptococcus decagattii</name>
    <dbReference type="NCBI Taxonomy" id="1859122"/>
    <lineage>
        <taxon>Eukaryota</taxon>
        <taxon>Fungi</taxon>
        <taxon>Dikarya</taxon>
        <taxon>Basidiomycota</taxon>
        <taxon>Agaricomycotina</taxon>
        <taxon>Tremellomycetes</taxon>
        <taxon>Tremellales</taxon>
        <taxon>Cryptococcaceae</taxon>
        <taxon>Cryptococcus</taxon>
        <taxon>Cryptococcus gattii species complex</taxon>
    </lineage>
</organism>
<feature type="compositionally biased region" description="Low complexity" evidence="4">
    <location>
        <begin position="231"/>
        <end position="244"/>
    </location>
</feature>
<feature type="compositionally biased region" description="Basic and acidic residues" evidence="4">
    <location>
        <begin position="77"/>
        <end position="90"/>
    </location>
</feature>
<reference evidence="6 7" key="1">
    <citation type="submission" date="2024-01" db="EMBL/GenBank/DDBJ databases">
        <title>Comparative genomics of Cryptococcus and Kwoniella reveals pathogenesis evolution and contrasting modes of karyotype evolution via chromosome fusion or intercentromeric recombination.</title>
        <authorList>
            <person name="Coelho M.A."/>
            <person name="David-Palma M."/>
            <person name="Shea T."/>
            <person name="Bowers K."/>
            <person name="McGinley-Smith S."/>
            <person name="Mohammad A.W."/>
            <person name="Gnirke A."/>
            <person name="Yurkov A.M."/>
            <person name="Nowrousian M."/>
            <person name="Sun S."/>
            <person name="Cuomo C.A."/>
            <person name="Heitman J."/>
        </authorList>
    </citation>
    <scope>NUCLEOTIDE SEQUENCE [LARGE SCALE GENOMIC DNA]</scope>
    <source>
        <strain evidence="6 7">7685027</strain>
    </source>
</reference>
<dbReference type="InterPro" id="IPR051730">
    <property type="entry name" value="NASP-like"/>
</dbReference>
<dbReference type="GeneID" id="89989097"/>
<gene>
    <name evidence="6" type="ORF">IAS62_002323</name>
</gene>
<dbReference type="SUPFAM" id="SSF48452">
    <property type="entry name" value="TPR-like"/>
    <property type="match status" value="1"/>
</dbReference>
<feature type="compositionally biased region" description="Basic and acidic residues" evidence="4">
    <location>
        <begin position="474"/>
        <end position="495"/>
    </location>
</feature>
<dbReference type="PANTHER" id="PTHR15081:SF1">
    <property type="entry name" value="NUCLEAR AUTOANTIGENIC SPERM PROTEIN"/>
    <property type="match status" value="1"/>
</dbReference>
<name>A0ABZ2AUK3_9TREE</name>
<feature type="compositionally biased region" description="Polar residues" evidence="4">
    <location>
        <begin position="436"/>
        <end position="446"/>
    </location>
</feature>
<evidence type="ECO:0000256" key="3">
    <source>
        <dbReference type="SAM" id="Coils"/>
    </source>
</evidence>
<dbReference type="InterPro" id="IPR011990">
    <property type="entry name" value="TPR-like_helical_dom_sf"/>
</dbReference>
<feature type="domain" description="Tetratricopeptide SHNi-TPR" evidence="5">
    <location>
        <begin position="291"/>
        <end position="328"/>
    </location>
</feature>
<proteinExistence type="predicted"/>
<evidence type="ECO:0000313" key="6">
    <source>
        <dbReference type="EMBL" id="WVO21021.1"/>
    </source>
</evidence>
<evidence type="ECO:0000313" key="7">
    <source>
        <dbReference type="Proteomes" id="UP001432216"/>
    </source>
</evidence>
<evidence type="ECO:0000256" key="2">
    <source>
        <dbReference type="ARBA" id="ARBA00022803"/>
    </source>
</evidence>
<feature type="compositionally biased region" description="Acidic residues" evidence="4">
    <location>
        <begin position="214"/>
        <end position="227"/>
    </location>
</feature>
<feature type="region of interest" description="Disordered" evidence="4">
    <location>
        <begin position="186"/>
        <end position="252"/>
    </location>
</feature>
<feature type="compositionally biased region" description="Low complexity" evidence="4">
    <location>
        <begin position="55"/>
        <end position="70"/>
    </location>
</feature>
<keyword evidence="3" id="KW-0175">Coiled coil</keyword>
<feature type="compositionally biased region" description="Basic and acidic residues" evidence="4">
    <location>
        <begin position="187"/>
        <end position="196"/>
    </location>
</feature>
<evidence type="ECO:0000256" key="4">
    <source>
        <dbReference type="SAM" id="MobiDB-lite"/>
    </source>
</evidence>
<protein>
    <recommendedName>
        <fullName evidence="5">Tetratricopeptide SHNi-TPR domain-containing protein</fullName>
    </recommendedName>
</protein>
<dbReference type="Pfam" id="PF10516">
    <property type="entry name" value="SHNi-TPR"/>
    <property type="match status" value="1"/>
</dbReference>
<feature type="coiled-coil region" evidence="3">
    <location>
        <begin position="390"/>
        <end position="417"/>
    </location>
</feature>
<feature type="compositionally biased region" description="Low complexity" evidence="4">
    <location>
        <begin position="106"/>
        <end position="116"/>
    </location>
</feature>
<evidence type="ECO:0000259" key="5">
    <source>
        <dbReference type="Pfam" id="PF10516"/>
    </source>
</evidence>
<keyword evidence="1" id="KW-0677">Repeat</keyword>
<dbReference type="EMBL" id="CP143808">
    <property type="protein sequence ID" value="WVO21021.1"/>
    <property type="molecule type" value="Genomic_DNA"/>
</dbReference>
<feature type="region of interest" description="Disordered" evidence="4">
    <location>
        <begin position="1"/>
        <end position="118"/>
    </location>
</feature>
<evidence type="ECO:0000256" key="1">
    <source>
        <dbReference type="ARBA" id="ARBA00022737"/>
    </source>
</evidence>
<dbReference type="Proteomes" id="UP001432216">
    <property type="component" value="Chromosome 3"/>
</dbReference>
<sequence>MGACHSQHAHRNSRPRHPPPNGPIRHRPLVLAPIPSPPSRRHATGGGAGGRQKKSSPSSSSSLGKFGRSKNGSSTFKWKEPRLRFKREIQGFDASDPSSPKPADAPAPSSSSSVDPQAIRAEVEKLVAEGKKAIALHEWEQGVDRYATALDRMRLLVGDADPEMAPLLLAYGKALYDLASSQASVMGREEPVRQEDDVPAETNNPNFVFSGDAPSDDEGEADEPEPEVEPHASSSSAPAPAQDAAEGDEMEELEDDYNAAWEVLDVARTIYQKIVDGLEEGKGNKERMLLSDCYLALGNVSCETENFSQAVQDFTAAVDIQNTIIPPSFRDLASAHYQLATALEFTPSPQSRTSALTHVESALSSLVRRKEELLSSDESTWSEEIKKMTSKEKEAELKDVEALMGDLQAKIEELKAAPPAEDLIHESISHLMGQSGEASGSGSNKVESGPVNDLTSMVKKKKPKVTSVAPVPVVEKRAAEGGEEPAAKKVKNDEA</sequence>
<dbReference type="PANTHER" id="PTHR15081">
    <property type="entry name" value="NUCLEAR AUTOANTIGENIC SPERM PROTEIN NASP -RELATED"/>
    <property type="match status" value="1"/>
</dbReference>